<dbReference type="SUPFAM" id="SSF52151">
    <property type="entry name" value="FabD/lysophospholipase-like"/>
    <property type="match status" value="1"/>
</dbReference>
<evidence type="ECO:0000256" key="2">
    <source>
        <dbReference type="ARBA" id="ARBA00022679"/>
    </source>
</evidence>
<name>A0A835Z0V0_9STRA</name>
<dbReference type="SUPFAM" id="SSF81891">
    <property type="entry name" value="Poly A polymerase C-terminal region-like"/>
    <property type="match status" value="1"/>
</dbReference>
<dbReference type="Gene3D" id="3.30.460.10">
    <property type="entry name" value="Beta Polymerase, domain 2"/>
    <property type="match status" value="1"/>
</dbReference>
<dbReference type="SUPFAM" id="SSF81301">
    <property type="entry name" value="Nucleotidyltransferase"/>
    <property type="match status" value="1"/>
</dbReference>
<protein>
    <recommendedName>
        <fullName evidence="9">PNPLA domain-containing protein</fullName>
    </recommendedName>
</protein>
<dbReference type="GO" id="GO:0052929">
    <property type="term" value="F:ATP:3'-cytidine-cytidine-tRNA adenylyltransferase activity"/>
    <property type="evidence" value="ECO:0007669"/>
    <property type="project" value="TreeGrafter"/>
</dbReference>
<feature type="transmembrane region" description="Helical" evidence="8">
    <location>
        <begin position="882"/>
        <end position="908"/>
    </location>
</feature>
<dbReference type="GO" id="GO:0016042">
    <property type="term" value="P:lipid catabolic process"/>
    <property type="evidence" value="ECO:0007669"/>
    <property type="project" value="UniProtKB-UniRule"/>
</dbReference>
<feature type="region of interest" description="Disordered" evidence="7">
    <location>
        <begin position="276"/>
        <end position="304"/>
    </location>
</feature>
<keyword evidence="5" id="KW-0442">Lipid degradation</keyword>
<dbReference type="InterPro" id="IPR002646">
    <property type="entry name" value="PolA_pol_head_dom"/>
</dbReference>
<dbReference type="OrthoDB" id="197155at2759"/>
<dbReference type="AlphaFoldDB" id="A0A835Z0V0"/>
<keyword evidence="8" id="KW-1133">Transmembrane helix</keyword>
<accession>A0A835Z0V0</accession>
<feature type="short sequence motif" description="DGA/G" evidence="5">
    <location>
        <begin position="707"/>
        <end position="709"/>
    </location>
</feature>
<evidence type="ECO:0000256" key="4">
    <source>
        <dbReference type="ARBA" id="ARBA00023098"/>
    </source>
</evidence>
<evidence type="ECO:0000256" key="5">
    <source>
        <dbReference type="PROSITE-ProRule" id="PRU01161"/>
    </source>
</evidence>
<evidence type="ECO:0000256" key="6">
    <source>
        <dbReference type="RuleBase" id="RU003953"/>
    </source>
</evidence>
<dbReference type="CDD" id="cd05398">
    <property type="entry name" value="NT_ClassII-CCAase"/>
    <property type="match status" value="1"/>
</dbReference>
<keyword evidence="3 6" id="KW-0694">RNA-binding</keyword>
<evidence type="ECO:0000313" key="10">
    <source>
        <dbReference type="EMBL" id="KAG5183577.1"/>
    </source>
</evidence>
<feature type="transmembrane region" description="Helical" evidence="8">
    <location>
        <begin position="928"/>
        <end position="949"/>
    </location>
</feature>
<dbReference type="EMBL" id="JAFCMP010000201">
    <property type="protein sequence ID" value="KAG5183577.1"/>
    <property type="molecule type" value="Genomic_DNA"/>
</dbReference>
<evidence type="ECO:0000256" key="1">
    <source>
        <dbReference type="ARBA" id="ARBA00007265"/>
    </source>
</evidence>
<keyword evidence="5" id="KW-0378">Hydrolase</keyword>
<feature type="domain" description="PNPLA" evidence="9">
    <location>
        <begin position="555"/>
        <end position="720"/>
    </location>
</feature>
<dbReference type="FunFam" id="3.30.460.10:FF:000019">
    <property type="entry name" value="tRNA nucleotidyltransferase cca2"/>
    <property type="match status" value="1"/>
</dbReference>
<dbReference type="PANTHER" id="PTHR13734">
    <property type="entry name" value="TRNA-NUCLEOTIDYLTRANSFERASE"/>
    <property type="match status" value="1"/>
</dbReference>
<feature type="region of interest" description="Disordered" evidence="7">
    <location>
        <begin position="791"/>
        <end position="825"/>
    </location>
</feature>
<dbReference type="PANTHER" id="PTHR13734:SF5">
    <property type="entry name" value="CCA TRNA NUCLEOTIDYLTRANSFERASE, MITOCHONDRIAL"/>
    <property type="match status" value="1"/>
</dbReference>
<feature type="active site" description="Proton acceptor" evidence="5">
    <location>
        <position position="707"/>
    </location>
</feature>
<dbReference type="GO" id="GO:0005739">
    <property type="term" value="C:mitochondrion"/>
    <property type="evidence" value="ECO:0007669"/>
    <property type="project" value="UniProtKB-ARBA"/>
</dbReference>
<dbReference type="InterPro" id="IPR043519">
    <property type="entry name" value="NT_sf"/>
</dbReference>
<dbReference type="PROSITE" id="PS51635">
    <property type="entry name" value="PNPLA"/>
    <property type="match status" value="1"/>
</dbReference>
<dbReference type="GO" id="GO:0001680">
    <property type="term" value="P:tRNA 3'-terminal CCA addition"/>
    <property type="evidence" value="ECO:0007669"/>
    <property type="project" value="TreeGrafter"/>
</dbReference>
<feature type="compositionally biased region" description="Low complexity" evidence="7">
    <location>
        <begin position="276"/>
        <end position="293"/>
    </location>
</feature>
<keyword evidence="2 6" id="KW-0808">Transferase</keyword>
<keyword evidence="8" id="KW-0812">Transmembrane</keyword>
<dbReference type="GO" id="GO:0052927">
    <property type="term" value="F:CC tRNA cytidylyltransferase activity"/>
    <property type="evidence" value="ECO:0007669"/>
    <property type="project" value="TreeGrafter"/>
</dbReference>
<feature type="short sequence motif" description="GXSXG" evidence="5">
    <location>
        <begin position="590"/>
        <end position="594"/>
    </location>
</feature>
<comment type="caution">
    <text evidence="5">Lacks conserved residue(s) required for the propagation of feature annotation.</text>
</comment>
<evidence type="ECO:0000313" key="11">
    <source>
        <dbReference type="Proteomes" id="UP000664859"/>
    </source>
</evidence>
<organism evidence="10 11">
    <name type="scientific">Tribonema minus</name>
    <dbReference type="NCBI Taxonomy" id="303371"/>
    <lineage>
        <taxon>Eukaryota</taxon>
        <taxon>Sar</taxon>
        <taxon>Stramenopiles</taxon>
        <taxon>Ochrophyta</taxon>
        <taxon>PX clade</taxon>
        <taxon>Xanthophyceae</taxon>
        <taxon>Tribonematales</taxon>
        <taxon>Tribonemataceae</taxon>
        <taxon>Tribonema</taxon>
    </lineage>
</organism>
<feature type="active site" description="Nucleophile" evidence="5">
    <location>
        <position position="592"/>
    </location>
</feature>
<feature type="region of interest" description="Disordered" evidence="7">
    <location>
        <begin position="503"/>
        <end position="530"/>
    </location>
</feature>
<keyword evidence="11" id="KW-1185">Reference proteome</keyword>
<dbReference type="GO" id="GO:0003723">
    <property type="term" value="F:RNA binding"/>
    <property type="evidence" value="ECO:0007669"/>
    <property type="project" value="UniProtKB-KW"/>
</dbReference>
<dbReference type="GO" id="GO:0016787">
    <property type="term" value="F:hydrolase activity"/>
    <property type="evidence" value="ECO:0007669"/>
    <property type="project" value="UniProtKB-UniRule"/>
</dbReference>
<dbReference type="Pfam" id="PF01734">
    <property type="entry name" value="Patatin"/>
    <property type="match status" value="1"/>
</dbReference>
<dbReference type="Proteomes" id="UP000664859">
    <property type="component" value="Unassembled WGS sequence"/>
</dbReference>
<evidence type="ECO:0000256" key="7">
    <source>
        <dbReference type="SAM" id="MobiDB-lite"/>
    </source>
</evidence>
<keyword evidence="4 5" id="KW-0443">Lipid metabolism</keyword>
<dbReference type="Gene3D" id="1.10.3090.10">
    <property type="entry name" value="cca-adding enzyme, domain 2"/>
    <property type="match status" value="1"/>
</dbReference>
<gene>
    <name evidence="10" type="ORF">JKP88DRAFT_263026</name>
</gene>
<evidence type="ECO:0000259" key="9">
    <source>
        <dbReference type="PROSITE" id="PS51635"/>
    </source>
</evidence>
<dbReference type="InterPro" id="IPR016035">
    <property type="entry name" value="Acyl_Trfase/lysoPLipase"/>
</dbReference>
<proteinExistence type="inferred from homology"/>
<evidence type="ECO:0000256" key="3">
    <source>
        <dbReference type="ARBA" id="ARBA00022884"/>
    </source>
</evidence>
<reference evidence="10" key="1">
    <citation type="submission" date="2021-02" db="EMBL/GenBank/DDBJ databases">
        <title>First Annotated Genome of the Yellow-green Alga Tribonema minus.</title>
        <authorList>
            <person name="Mahan K.M."/>
        </authorList>
    </citation>
    <scope>NUCLEOTIDE SEQUENCE</scope>
    <source>
        <strain evidence="10">UTEX B ZZ1240</strain>
    </source>
</reference>
<sequence>MRSNLHMDLRNRLTAKEQQVFKLLLESAKSQEHGSTGNTVIRVAGGWVRDKLLGLQNHDIDVALDDVSGLAFAQVVNAQLKAKGEQTRTIGVIQANPQQSKHLETATVKVLDMPIDFVNLRTESYAQDSRIPEMQFGSAEEDAYRRDFTINALFYNVNTESVEDLTGDGLNDLAQGIIRTPLPPDVTFYDDPLRVLRAVRFASRFGFDLAPAIASAAASDTIHTALIEKVRRERIGSELEGMLTGISNDSYQTCNGNCVSNLCRIFRKVDESQAAKPAADQSDAAQHAASSQAESLQPEGAEREASIAGTPVIGAAAIAKASKQALSTVQPERPIAFLSAALLPVMHMDAIPAELVELTGLEPRPHLTRRQAAKGMSMAQYVVKDGLKLKAKYAQDVVFVHHGVPVFQTLSHKAAAGSLDRLEAGIAVKDARALWRDCVVVACAGELSSVGDLWPHGEVSAGAMATVQRYDALVSQVEHMGLHEAWTIKPLVNGKIMAYTHDEPQPARRRSSRWAQNLTPPGSPRRMRPKVVGMDHLPPRFRRVRPHPSAPAFNFSFACGGWLQFYMFGVAKCLTDHGLHAVDEDQQFIGSSAGALTALGMGIDGCWDTAVNYCKEVLIPKCWATWGGPFSLTSYVRDCAIRTMDLDLATQLRGEVTAVMTRVTPVLRSERVSFFESREHCVDVLLASTAAVPLASAINVDGGWCIDGGLSDFQPRPVPKGNVAETIFVSPFYLVDADIKPSRYVPVWWAFLPPPHSGTIDWLYDLGYRDALLWMQRRGLDFCCDHRRGHDDPVTRDDGAGSLKTANPTPERSPEQAPSRRGSETDIRRVVAASEGILGCKMRPARASHPYDVSNLKGRRFQRLVGYGGGQRVIDRVLDKMLGFWLAVLWRPVALVLIVLEVLLRIVIKTAQACVKEALPAIPATALVAWLLVPSSAALPMLLPLLLAFACSMRALAGGAVAAEDWAQLADYARALKLVIRRRARDIEAPKGRYMEMCSSANTDDIAQHSLVYRTLLHILR</sequence>
<dbReference type="Pfam" id="PF01743">
    <property type="entry name" value="PolyA_pol"/>
    <property type="match status" value="1"/>
</dbReference>
<dbReference type="InterPro" id="IPR002641">
    <property type="entry name" value="PNPLA_dom"/>
</dbReference>
<evidence type="ECO:0000256" key="8">
    <source>
        <dbReference type="SAM" id="Phobius"/>
    </source>
</evidence>
<comment type="similarity">
    <text evidence="1 6">Belongs to the tRNA nucleotidyltransferase/poly(A) polymerase family.</text>
</comment>
<comment type="caution">
    <text evidence="10">The sequence shown here is derived from an EMBL/GenBank/DDBJ whole genome shotgun (WGS) entry which is preliminary data.</text>
</comment>
<keyword evidence="8" id="KW-0472">Membrane</keyword>